<evidence type="ECO:0000313" key="6">
    <source>
        <dbReference type="EMBL" id="SVA89415.1"/>
    </source>
</evidence>
<reference evidence="6" key="1">
    <citation type="submission" date="2018-05" db="EMBL/GenBank/DDBJ databases">
        <authorList>
            <person name="Lanie J.A."/>
            <person name="Ng W.-L."/>
            <person name="Kazmierczak K.M."/>
            <person name="Andrzejewski T.M."/>
            <person name="Davidsen T.M."/>
            <person name="Wayne K.J."/>
            <person name="Tettelin H."/>
            <person name="Glass J.I."/>
            <person name="Rusch D."/>
            <person name="Podicherti R."/>
            <person name="Tsui H.-C.T."/>
            <person name="Winkler M.E."/>
        </authorList>
    </citation>
    <scope>NUCLEOTIDE SEQUENCE</scope>
</reference>
<dbReference type="AlphaFoldDB" id="A0A381ZJG4"/>
<dbReference type="Pfam" id="PF00005">
    <property type="entry name" value="ABC_tran"/>
    <property type="match status" value="1"/>
</dbReference>
<evidence type="ECO:0000259" key="5">
    <source>
        <dbReference type="PROSITE" id="PS50893"/>
    </source>
</evidence>
<dbReference type="CDD" id="cd03230">
    <property type="entry name" value="ABC_DR_subfamily_A"/>
    <property type="match status" value="1"/>
</dbReference>
<feature type="domain" description="ABC transporter" evidence="5">
    <location>
        <begin position="1"/>
        <end position="219"/>
    </location>
</feature>
<dbReference type="EMBL" id="UINC01021578">
    <property type="protein sequence ID" value="SVA89415.1"/>
    <property type="molecule type" value="Genomic_DNA"/>
</dbReference>
<name>A0A381ZJG4_9ZZZZ</name>
<keyword evidence="4" id="KW-0067">ATP-binding</keyword>
<dbReference type="SUPFAM" id="SSF52540">
    <property type="entry name" value="P-loop containing nucleoside triphosphate hydrolases"/>
    <property type="match status" value="1"/>
</dbReference>
<organism evidence="6">
    <name type="scientific">marine metagenome</name>
    <dbReference type="NCBI Taxonomy" id="408172"/>
    <lineage>
        <taxon>unclassified sequences</taxon>
        <taxon>metagenomes</taxon>
        <taxon>ecological metagenomes</taxon>
    </lineage>
</organism>
<dbReference type="GO" id="GO:0016887">
    <property type="term" value="F:ATP hydrolysis activity"/>
    <property type="evidence" value="ECO:0007669"/>
    <property type="project" value="InterPro"/>
</dbReference>
<dbReference type="PROSITE" id="PS50893">
    <property type="entry name" value="ABC_TRANSPORTER_2"/>
    <property type="match status" value="1"/>
</dbReference>
<feature type="non-terminal residue" evidence="6">
    <location>
        <position position="1"/>
    </location>
</feature>
<dbReference type="InterPro" id="IPR003593">
    <property type="entry name" value="AAA+_ATPase"/>
</dbReference>
<evidence type="ECO:0000256" key="1">
    <source>
        <dbReference type="ARBA" id="ARBA00005417"/>
    </source>
</evidence>
<proteinExistence type="inferred from homology"/>
<dbReference type="PANTHER" id="PTHR43335:SF2">
    <property type="entry name" value="ABC TRANSPORTER, ATP-BINDING PROTEIN"/>
    <property type="match status" value="1"/>
</dbReference>
<keyword evidence="3" id="KW-0547">Nucleotide-binding</keyword>
<evidence type="ECO:0000256" key="2">
    <source>
        <dbReference type="ARBA" id="ARBA00022448"/>
    </source>
</evidence>
<dbReference type="Gene3D" id="3.40.50.300">
    <property type="entry name" value="P-loop containing nucleotide triphosphate hydrolases"/>
    <property type="match status" value="1"/>
</dbReference>
<dbReference type="InterPro" id="IPR027417">
    <property type="entry name" value="P-loop_NTPase"/>
</dbReference>
<comment type="similarity">
    <text evidence="1">Belongs to the ABC transporter superfamily.</text>
</comment>
<dbReference type="SMART" id="SM00382">
    <property type="entry name" value="AAA"/>
    <property type="match status" value="1"/>
</dbReference>
<accession>A0A381ZJG4</accession>
<sequence>VLALDDLSLSVEPGAIGLVGQNGAGKSTLIKILLGLVRHTAGEARVFGADVVKNGVGLRGRIGYMPEREGVVPGLNGIEFVALAGELNGMPRKQALRQAHEILSQLGLEEARYRRLENYSAGMVQRIKLAATLVHDPDLLLLDEPTSGLDPDGRTAMLSLLKSLARRPGKSLVLSTHLLGDIERVCHHAIILEKGAVAASGTLDELLAGQPHAFLLRWKTGGDAADRDFLAALQREGAEATPGDELGQARAVVSEQWPTQRFFQLARECGVTLTGLEPEEMDLRTVYRRLVGMESAAPPVIGLAKRDESGVAAS</sequence>
<evidence type="ECO:0000256" key="4">
    <source>
        <dbReference type="ARBA" id="ARBA00022840"/>
    </source>
</evidence>
<keyword evidence="2" id="KW-0813">Transport</keyword>
<dbReference type="PANTHER" id="PTHR43335">
    <property type="entry name" value="ABC TRANSPORTER, ATP-BINDING PROTEIN"/>
    <property type="match status" value="1"/>
</dbReference>
<dbReference type="GO" id="GO:0005524">
    <property type="term" value="F:ATP binding"/>
    <property type="evidence" value="ECO:0007669"/>
    <property type="project" value="UniProtKB-KW"/>
</dbReference>
<protein>
    <recommendedName>
        <fullName evidence="5">ABC transporter domain-containing protein</fullName>
    </recommendedName>
</protein>
<gene>
    <name evidence="6" type="ORF">METZ01_LOCUS142269</name>
</gene>
<dbReference type="InterPro" id="IPR003439">
    <property type="entry name" value="ABC_transporter-like_ATP-bd"/>
</dbReference>
<evidence type="ECO:0000256" key="3">
    <source>
        <dbReference type="ARBA" id="ARBA00022741"/>
    </source>
</evidence>